<proteinExistence type="predicted"/>
<comment type="caution">
    <text evidence="1">The sequence shown here is derived from an EMBL/GenBank/DDBJ whole genome shotgun (WGS) entry which is preliminary data.</text>
</comment>
<accession>A0AAV3R0A9</accession>
<dbReference type="EMBL" id="BAABME010023654">
    <property type="protein sequence ID" value="GAA0168512.1"/>
    <property type="molecule type" value="Genomic_DNA"/>
</dbReference>
<evidence type="ECO:0000313" key="1">
    <source>
        <dbReference type="EMBL" id="GAA0168512.1"/>
    </source>
</evidence>
<name>A0AAV3R0A9_LITER</name>
<dbReference type="Proteomes" id="UP001454036">
    <property type="component" value="Unassembled WGS sequence"/>
</dbReference>
<dbReference type="AlphaFoldDB" id="A0AAV3R0A9"/>
<organism evidence="1 2">
    <name type="scientific">Lithospermum erythrorhizon</name>
    <name type="common">Purple gromwell</name>
    <name type="synonym">Lithospermum officinale var. erythrorhizon</name>
    <dbReference type="NCBI Taxonomy" id="34254"/>
    <lineage>
        <taxon>Eukaryota</taxon>
        <taxon>Viridiplantae</taxon>
        <taxon>Streptophyta</taxon>
        <taxon>Embryophyta</taxon>
        <taxon>Tracheophyta</taxon>
        <taxon>Spermatophyta</taxon>
        <taxon>Magnoliopsida</taxon>
        <taxon>eudicotyledons</taxon>
        <taxon>Gunneridae</taxon>
        <taxon>Pentapetalae</taxon>
        <taxon>asterids</taxon>
        <taxon>lamiids</taxon>
        <taxon>Boraginales</taxon>
        <taxon>Boraginaceae</taxon>
        <taxon>Boraginoideae</taxon>
        <taxon>Lithospermeae</taxon>
        <taxon>Lithospermum</taxon>
    </lineage>
</organism>
<reference evidence="1 2" key="1">
    <citation type="submission" date="2024-01" db="EMBL/GenBank/DDBJ databases">
        <title>The complete chloroplast genome sequence of Lithospermum erythrorhizon: insights into the phylogenetic relationship among Boraginaceae species and the maternal lineages of purple gromwells.</title>
        <authorList>
            <person name="Okada T."/>
            <person name="Watanabe K."/>
        </authorList>
    </citation>
    <scope>NUCLEOTIDE SEQUENCE [LARGE SCALE GENOMIC DNA]</scope>
</reference>
<sequence length="91" mass="9705">MGVGWVVCDECKGVDELEHGKEGVGSGGRRRLSVVGRAEGELGWVCVGCPGEQWASWFSKEGWIGSAGDLDDVGDWFELEAKGKVASSKMT</sequence>
<protein>
    <submittedName>
        <fullName evidence="1">Uncharacterized protein</fullName>
    </submittedName>
</protein>
<gene>
    <name evidence="1" type="ORF">LIER_40577</name>
</gene>
<evidence type="ECO:0000313" key="2">
    <source>
        <dbReference type="Proteomes" id="UP001454036"/>
    </source>
</evidence>
<keyword evidence="2" id="KW-1185">Reference proteome</keyword>